<sequence length="285" mass="30724">MIDLATLFQAASEEHAAAVVPGFPVSGKADPEEQVSDNKEISGVSGVSGPSEFPEQSAEFYETQARARGRAGERARGSYVGEPETPETPEKRVPAGDYLSGSLSLKPEKKRETGKAASLPAPSVGLEPPTFDERAAFLEYECGLSRAEAEAQARAETTIIPDGKNAPAPTADGLAIWRAGLARLDYETAPCPGYRSDEWRSTLARAVAFLDQFGEQAEALGWTASRLFGVHETAGIVRVDACGALTLPVSEEVRAITDREVRFDHLTHREKPGQPQGVPWWEFGR</sequence>
<reference evidence="3" key="1">
    <citation type="submission" date="2016-10" db="EMBL/GenBank/DDBJ databases">
        <authorList>
            <person name="Varghese N."/>
            <person name="Submissions S."/>
        </authorList>
    </citation>
    <scope>NUCLEOTIDE SEQUENCE [LARGE SCALE GENOMIC DNA]</scope>
    <source>
        <strain evidence="3">BL47</strain>
    </source>
</reference>
<accession>A0A1H0KT66</accession>
<dbReference type="RefSeq" id="WP_143012358.1">
    <property type="nucleotide sequence ID" value="NZ_FNHS01000029.1"/>
</dbReference>
<keyword evidence="3" id="KW-1185">Reference proteome</keyword>
<protein>
    <submittedName>
        <fullName evidence="2">Uncharacterized protein</fullName>
    </submittedName>
</protein>
<organism evidence="2 3">
    <name type="scientific">Methylobacterium phyllostachyos</name>
    <dbReference type="NCBI Taxonomy" id="582672"/>
    <lineage>
        <taxon>Bacteria</taxon>
        <taxon>Pseudomonadati</taxon>
        <taxon>Pseudomonadota</taxon>
        <taxon>Alphaproteobacteria</taxon>
        <taxon>Hyphomicrobiales</taxon>
        <taxon>Methylobacteriaceae</taxon>
        <taxon>Methylobacterium</taxon>
    </lineage>
</organism>
<dbReference type="OrthoDB" id="8266307at2"/>
<evidence type="ECO:0000313" key="3">
    <source>
        <dbReference type="Proteomes" id="UP000198704"/>
    </source>
</evidence>
<name>A0A1H0KT66_9HYPH</name>
<gene>
    <name evidence="2" type="ORF">SAMN05216360_1297</name>
</gene>
<dbReference type="STRING" id="582672.SAMN05216360_1297"/>
<dbReference type="AlphaFoldDB" id="A0A1H0KT66"/>
<feature type="region of interest" description="Disordered" evidence="1">
    <location>
        <begin position="22"/>
        <end position="127"/>
    </location>
</feature>
<proteinExistence type="predicted"/>
<evidence type="ECO:0000313" key="2">
    <source>
        <dbReference type="EMBL" id="SDO59158.1"/>
    </source>
</evidence>
<dbReference type="EMBL" id="FNHS01000029">
    <property type="protein sequence ID" value="SDO59158.1"/>
    <property type="molecule type" value="Genomic_DNA"/>
</dbReference>
<dbReference type="Proteomes" id="UP000198704">
    <property type="component" value="Unassembled WGS sequence"/>
</dbReference>
<evidence type="ECO:0000256" key="1">
    <source>
        <dbReference type="SAM" id="MobiDB-lite"/>
    </source>
</evidence>